<gene>
    <name evidence="4" type="ORF">ACFO4E_08590</name>
</gene>
<dbReference type="InterPro" id="IPR003018">
    <property type="entry name" value="GAF"/>
</dbReference>
<dbReference type="SUPFAM" id="SSF81606">
    <property type="entry name" value="PP2C-like"/>
    <property type="match status" value="1"/>
</dbReference>
<accession>A0ABV9DSN8</accession>
<keyword evidence="1" id="KW-0378">Hydrolase</keyword>
<evidence type="ECO:0000259" key="3">
    <source>
        <dbReference type="PROSITE" id="PS50112"/>
    </source>
</evidence>
<dbReference type="PANTHER" id="PTHR43156">
    <property type="entry name" value="STAGE II SPORULATION PROTEIN E-RELATED"/>
    <property type="match status" value="1"/>
</dbReference>
<dbReference type="Gene3D" id="3.30.450.40">
    <property type="match status" value="2"/>
</dbReference>
<dbReference type="EMBL" id="JBHSFQ010000005">
    <property type="protein sequence ID" value="MFC4561910.1"/>
    <property type="molecule type" value="Genomic_DNA"/>
</dbReference>
<dbReference type="PANTHER" id="PTHR43156:SF2">
    <property type="entry name" value="STAGE II SPORULATION PROTEIN E"/>
    <property type="match status" value="1"/>
</dbReference>
<feature type="region of interest" description="Disordered" evidence="2">
    <location>
        <begin position="161"/>
        <end position="180"/>
    </location>
</feature>
<sequence>MDPVDAASTAGSGMHQVEAAVGHAVRESGASVALLYLLPPGEDVLRLSVLTGVPEQIAASWLQVALTEPIPVADAVRERRLIWISGPEEMARTYPRPALVLPYDFSLLAAPVVTGAIVWGGLVLLWPGSHPPRLRRDERELAEATCRSLGRLLEQASAKGRPVLPGKRPRVLPSDHGRAPEPTDGAAAIEFISRLPGGSCALDLDGRFTFVTPGAADMLGADEEQLLGALPWEALPWMDIAEAEDCYRSALISRWPTRFTAVRPPDTWLCFELYPDDSGISVRVTPAADTRETPAPRHPAQPAMPSRAAVLYHLMHLAATLTETTGVQDVVDQVADQLLPALDAEAMALNTAEEGRLNIIGYRGYTAELMALFDALPLSADTPAVRVMNTGVPNFFTTFADLKRAYPSVVQLDEMSSWAFLPLIASGHPIGSLVLAYDRPRNFAPGERAILTSLAGLIAQALDRARLYDAKRDLAQSLQAGLLPRTLPRLPGMHVVARYRPVGRGMGVGGDFYDLIRIDDATASAAIGDVQGHDVAAAALMGQVRTAVHAHATAGASPSEVLARTNRLLADLDPGLFTSCVYASLDLSRRRVRLASAGHPPPLLRHPDGRAEILRVPPGLLLGIYPDAEYSTTEIDLKPGALLALYTDGLVEAPGIDIDESTAEIAGHLAGSDPSDLDAVADQLIERAPTLNDDIALLLIGVDPTSL</sequence>
<evidence type="ECO:0000256" key="1">
    <source>
        <dbReference type="ARBA" id="ARBA00022801"/>
    </source>
</evidence>
<evidence type="ECO:0000313" key="5">
    <source>
        <dbReference type="Proteomes" id="UP001595923"/>
    </source>
</evidence>
<reference evidence="5" key="1">
    <citation type="journal article" date="2019" name="Int. J. Syst. Evol. Microbiol.">
        <title>The Global Catalogue of Microorganisms (GCM) 10K type strain sequencing project: providing services to taxonomists for standard genome sequencing and annotation.</title>
        <authorList>
            <consortium name="The Broad Institute Genomics Platform"/>
            <consortium name="The Broad Institute Genome Sequencing Center for Infectious Disease"/>
            <person name="Wu L."/>
            <person name="Ma J."/>
        </authorList>
    </citation>
    <scope>NUCLEOTIDE SEQUENCE [LARGE SCALE GENOMIC DNA]</scope>
    <source>
        <strain evidence="5">XZYJ18</strain>
    </source>
</reference>
<keyword evidence="5" id="KW-1185">Reference proteome</keyword>
<dbReference type="SUPFAM" id="SSF55781">
    <property type="entry name" value="GAF domain-like"/>
    <property type="match status" value="2"/>
</dbReference>
<dbReference type="Gene3D" id="3.60.40.10">
    <property type="entry name" value="PPM-type phosphatase domain"/>
    <property type="match status" value="1"/>
</dbReference>
<dbReference type="InterPro" id="IPR001932">
    <property type="entry name" value="PPM-type_phosphatase-like_dom"/>
</dbReference>
<comment type="caution">
    <text evidence="4">The sequence shown here is derived from an EMBL/GenBank/DDBJ whole genome shotgun (WGS) entry which is preliminary data.</text>
</comment>
<dbReference type="CDD" id="cd00130">
    <property type="entry name" value="PAS"/>
    <property type="match status" value="1"/>
</dbReference>
<dbReference type="RefSeq" id="WP_378572620.1">
    <property type="nucleotide sequence ID" value="NZ_JBHSFQ010000005.1"/>
</dbReference>
<dbReference type="InterPro" id="IPR036457">
    <property type="entry name" value="PPM-type-like_dom_sf"/>
</dbReference>
<evidence type="ECO:0000256" key="2">
    <source>
        <dbReference type="SAM" id="MobiDB-lite"/>
    </source>
</evidence>
<dbReference type="Pfam" id="PF01590">
    <property type="entry name" value="GAF"/>
    <property type="match status" value="1"/>
</dbReference>
<protein>
    <submittedName>
        <fullName evidence="4">SpoIIE family protein phosphatase</fullName>
    </submittedName>
</protein>
<dbReference type="Pfam" id="PF07228">
    <property type="entry name" value="SpoIIE"/>
    <property type="match status" value="1"/>
</dbReference>
<dbReference type="InterPro" id="IPR013656">
    <property type="entry name" value="PAS_4"/>
</dbReference>
<dbReference type="InterPro" id="IPR000014">
    <property type="entry name" value="PAS"/>
</dbReference>
<name>A0ABV9DSN8_9ACTN</name>
<dbReference type="InterPro" id="IPR029016">
    <property type="entry name" value="GAF-like_dom_sf"/>
</dbReference>
<dbReference type="Pfam" id="PF08448">
    <property type="entry name" value="PAS_4"/>
    <property type="match status" value="1"/>
</dbReference>
<dbReference type="Gene3D" id="3.30.450.20">
    <property type="entry name" value="PAS domain"/>
    <property type="match status" value="1"/>
</dbReference>
<organism evidence="4 5">
    <name type="scientific">Nocardiopsis mangrovi</name>
    <dbReference type="NCBI Taxonomy" id="1179818"/>
    <lineage>
        <taxon>Bacteria</taxon>
        <taxon>Bacillati</taxon>
        <taxon>Actinomycetota</taxon>
        <taxon>Actinomycetes</taxon>
        <taxon>Streptosporangiales</taxon>
        <taxon>Nocardiopsidaceae</taxon>
        <taxon>Nocardiopsis</taxon>
    </lineage>
</organism>
<dbReference type="InterPro" id="IPR035965">
    <property type="entry name" value="PAS-like_dom_sf"/>
</dbReference>
<dbReference type="PROSITE" id="PS50112">
    <property type="entry name" value="PAS"/>
    <property type="match status" value="1"/>
</dbReference>
<dbReference type="Proteomes" id="UP001595923">
    <property type="component" value="Unassembled WGS sequence"/>
</dbReference>
<dbReference type="SMART" id="SM00331">
    <property type="entry name" value="PP2C_SIG"/>
    <property type="match status" value="1"/>
</dbReference>
<feature type="domain" description="PAS" evidence="3">
    <location>
        <begin position="201"/>
        <end position="228"/>
    </location>
</feature>
<dbReference type="Pfam" id="PF13185">
    <property type="entry name" value="GAF_2"/>
    <property type="match status" value="1"/>
</dbReference>
<evidence type="ECO:0000313" key="4">
    <source>
        <dbReference type="EMBL" id="MFC4561910.1"/>
    </source>
</evidence>
<dbReference type="InterPro" id="IPR052016">
    <property type="entry name" value="Bact_Sigma-Reg"/>
</dbReference>
<proteinExistence type="predicted"/>
<dbReference type="SUPFAM" id="SSF55785">
    <property type="entry name" value="PYP-like sensor domain (PAS domain)"/>
    <property type="match status" value="1"/>
</dbReference>
<dbReference type="SMART" id="SM00091">
    <property type="entry name" value="PAS"/>
    <property type="match status" value="1"/>
</dbReference>